<dbReference type="STRING" id="631362.Thi970DRAFT_00347"/>
<proteinExistence type="predicted"/>
<feature type="compositionally biased region" description="Basic and acidic residues" evidence="1">
    <location>
        <begin position="1"/>
        <end position="14"/>
    </location>
</feature>
<dbReference type="Proteomes" id="UP000002964">
    <property type="component" value="Unassembled WGS sequence"/>
</dbReference>
<organism evidence="2 3">
    <name type="scientific">Thiorhodovibrio frisius</name>
    <dbReference type="NCBI Taxonomy" id="631362"/>
    <lineage>
        <taxon>Bacteria</taxon>
        <taxon>Pseudomonadati</taxon>
        <taxon>Pseudomonadota</taxon>
        <taxon>Gammaproteobacteria</taxon>
        <taxon>Chromatiales</taxon>
        <taxon>Chromatiaceae</taxon>
        <taxon>Thiorhodovibrio</taxon>
    </lineage>
</organism>
<protein>
    <submittedName>
        <fullName evidence="2">Uncharacterized protein</fullName>
    </submittedName>
</protein>
<gene>
    <name evidence="2" type="ORF">Thi970DRAFT_00347</name>
</gene>
<evidence type="ECO:0000313" key="2">
    <source>
        <dbReference type="EMBL" id="EIC23835.1"/>
    </source>
</evidence>
<evidence type="ECO:0000256" key="1">
    <source>
        <dbReference type="SAM" id="MobiDB-lite"/>
    </source>
</evidence>
<dbReference type="EMBL" id="JH603164">
    <property type="protein sequence ID" value="EIC23835.1"/>
    <property type="molecule type" value="Genomic_DNA"/>
</dbReference>
<feature type="compositionally biased region" description="Basic and acidic residues" evidence="1">
    <location>
        <begin position="22"/>
        <end position="36"/>
    </location>
</feature>
<reference evidence="2 3" key="2">
    <citation type="submission" date="2011-11" db="EMBL/GenBank/DDBJ databases">
        <authorList>
            <consortium name="US DOE Joint Genome Institute"/>
            <person name="Lucas S."/>
            <person name="Han J."/>
            <person name="Lapidus A."/>
            <person name="Cheng J.-F."/>
            <person name="Goodwin L."/>
            <person name="Pitluck S."/>
            <person name="Peters L."/>
            <person name="Ovchinnikova G."/>
            <person name="Zhang X."/>
            <person name="Detter J.C."/>
            <person name="Han C."/>
            <person name="Tapia R."/>
            <person name="Land M."/>
            <person name="Hauser L."/>
            <person name="Kyrpides N."/>
            <person name="Ivanova N."/>
            <person name="Pagani I."/>
            <person name="Vogl K."/>
            <person name="Liu Z."/>
            <person name="Overmann J."/>
            <person name="Frigaard N.-U."/>
            <person name="Bryant D."/>
            <person name="Woyke T."/>
        </authorList>
    </citation>
    <scope>NUCLEOTIDE SEQUENCE [LARGE SCALE GENOMIC DNA]</scope>
    <source>
        <strain evidence="2 3">970</strain>
    </source>
</reference>
<sequence>MVPDPRKTLIEDGNRQVTGDGFARDDPPAREARTTREITSPD</sequence>
<name>H8YW44_9GAMM</name>
<dbReference type="AlphaFoldDB" id="H8YW44"/>
<evidence type="ECO:0000313" key="3">
    <source>
        <dbReference type="Proteomes" id="UP000002964"/>
    </source>
</evidence>
<accession>H8YW44</accession>
<keyword evidence="3" id="KW-1185">Reference proteome</keyword>
<dbReference type="HOGENOM" id="CLU_3259157_0_0_6"/>
<feature type="region of interest" description="Disordered" evidence="1">
    <location>
        <begin position="1"/>
        <end position="42"/>
    </location>
</feature>
<reference evidence="3" key="1">
    <citation type="submission" date="2011-06" db="EMBL/GenBank/DDBJ databases">
        <authorList>
            <consortium name="US DOE Joint Genome Institute (JGI-PGF)"/>
            <person name="Lucas S."/>
            <person name="Han J."/>
            <person name="Lapidus A."/>
            <person name="Cheng J.-F."/>
            <person name="Goodwin L."/>
            <person name="Pitluck S."/>
            <person name="Peters L."/>
            <person name="Land M.L."/>
            <person name="Hauser L."/>
            <person name="Vogl K."/>
            <person name="Liu Z."/>
            <person name="Overmann J."/>
            <person name="Frigaard N.-U."/>
            <person name="Bryant D.A."/>
            <person name="Woyke T.J."/>
        </authorList>
    </citation>
    <scope>NUCLEOTIDE SEQUENCE [LARGE SCALE GENOMIC DNA]</scope>
    <source>
        <strain evidence="3">970</strain>
    </source>
</reference>